<dbReference type="PANTHER" id="PTHR35936:SF6">
    <property type="entry name" value="AMINO ACID ABC TRANSPORTER SUBSTRATE-BINDING PAAT FAMILY PROTEIN"/>
    <property type="match status" value="1"/>
</dbReference>
<comment type="caution">
    <text evidence="4">The sequence shown here is derived from an EMBL/GenBank/DDBJ whole genome shotgun (WGS) entry which is preliminary data.</text>
</comment>
<evidence type="ECO:0000313" key="4">
    <source>
        <dbReference type="EMBL" id="NWC12121.1"/>
    </source>
</evidence>
<dbReference type="EMBL" id="JACAQE010000001">
    <property type="protein sequence ID" value="NWC12121.1"/>
    <property type="molecule type" value="Genomic_DNA"/>
</dbReference>
<dbReference type="Proteomes" id="UP000517547">
    <property type="component" value="Unassembled WGS sequence"/>
</dbReference>
<accession>A0A7Y7XUC4</accession>
<evidence type="ECO:0000256" key="1">
    <source>
        <dbReference type="ARBA" id="ARBA00010333"/>
    </source>
</evidence>
<evidence type="ECO:0000256" key="2">
    <source>
        <dbReference type="SAM" id="MobiDB-lite"/>
    </source>
</evidence>
<dbReference type="Gene3D" id="3.40.190.10">
    <property type="entry name" value="Periplasmic binding protein-like II"/>
    <property type="match status" value="2"/>
</dbReference>
<dbReference type="RefSeq" id="WP_017129624.1">
    <property type="nucleotide sequence ID" value="NZ_JACAQE010000001.1"/>
</dbReference>
<dbReference type="SUPFAM" id="SSF53850">
    <property type="entry name" value="Periplasmic binding protein-like II"/>
    <property type="match status" value="1"/>
</dbReference>
<feature type="chain" id="PRO_5031274565" evidence="3">
    <location>
        <begin position="18"/>
        <end position="262"/>
    </location>
</feature>
<reference evidence="4 5" key="1">
    <citation type="submission" date="2020-04" db="EMBL/GenBank/DDBJ databases">
        <title>Molecular characterization of pseudomonads from Agaricus bisporus reveal novel blotch 2 pathogens in Western Europe.</title>
        <authorList>
            <person name="Taparia T."/>
            <person name="Krijger M."/>
            <person name="Haynes E."/>
            <person name="Elpinstone J.G."/>
            <person name="Noble R."/>
            <person name="Van Der Wolf J."/>
        </authorList>
    </citation>
    <scope>NUCLEOTIDE SEQUENCE [LARGE SCALE GENOMIC DNA]</scope>
    <source>
        <strain evidence="4 5">IPO3738</strain>
    </source>
</reference>
<protein>
    <submittedName>
        <fullName evidence="4">Transporter substrate-binding domain-containing protein</fullName>
    </submittedName>
</protein>
<evidence type="ECO:0000256" key="3">
    <source>
        <dbReference type="SAM" id="SignalP"/>
    </source>
</evidence>
<feature type="signal peptide" evidence="3">
    <location>
        <begin position="1"/>
        <end position="17"/>
    </location>
</feature>
<proteinExistence type="inferred from homology"/>
<comment type="similarity">
    <text evidence="1">Belongs to the bacterial solute-binding protein 3 family.</text>
</comment>
<dbReference type="AlphaFoldDB" id="A0A7Y7XUC4"/>
<gene>
    <name evidence="4" type="ORF">HX845_00535</name>
</gene>
<sequence>MRVVWGALVLMTANCFAAPAPLRFAVADSWAMPLVQIENDRPTQGILYDLMTSLAQQVGVPAEFHVLARARVQSAMEHGEIDVRCYAAQSWLPNQSGDYIWSIPLLMQRDVLISNAEHPRQVKPQSLPRQPVGTVLSYTYPTLQPLFDSGQLIRDDARNQEQVLQKLSAGRYHYAVSNQWSLDWFNQKLMPQQQLHAVAVLQEQPVGCFVRNDPALPVQRILRTLLRMKMSGEIDGIIGLYTGNGEQLDSPTPPSAEKPDDL</sequence>
<dbReference type="PANTHER" id="PTHR35936">
    <property type="entry name" value="MEMBRANE-BOUND LYTIC MUREIN TRANSGLYCOSYLASE F"/>
    <property type="match status" value="1"/>
</dbReference>
<keyword evidence="3" id="KW-0732">Signal</keyword>
<name>A0A7Y7XUC4_9PSED</name>
<organism evidence="4 5">
    <name type="scientific">Pseudomonas gingeri</name>
    <dbReference type="NCBI Taxonomy" id="117681"/>
    <lineage>
        <taxon>Bacteria</taxon>
        <taxon>Pseudomonadati</taxon>
        <taxon>Pseudomonadota</taxon>
        <taxon>Gammaproteobacteria</taxon>
        <taxon>Pseudomonadales</taxon>
        <taxon>Pseudomonadaceae</taxon>
        <taxon>Pseudomonas</taxon>
    </lineage>
</organism>
<feature type="region of interest" description="Disordered" evidence="2">
    <location>
        <begin position="243"/>
        <end position="262"/>
    </location>
</feature>
<evidence type="ECO:0000313" key="5">
    <source>
        <dbReference type="Proteomes" id="UP000517547"/>
    </source>
</evidence>